<accession>A0A1I6M2C0</accession>
<gene>
    <name evidence="1" type="ORF">SAMN05192580_3331</name>
</gene>
<dbReference type="Proteomes" id="UP000198824">
    <property type="component" value="Unassembled WGS sequence"/>
</dbReference>
<dbReference type="STRING" id="1166337.SAMN05192580_3331"/>
<dbReference type="InterPro" id="IPR008514">
    <property type="entry name" value="T6SS_Hcp"/>
</dbReference>
<protein>
    <submittedName>
        <fullName evidence="1">Type VI protein secretion system component Hcp (Secreted cytotoxin)</fullName>
    </submittedName>
</protein>
<keyword evidence="2" id="KW-1185">Reference proteome</keyword>
<proteinExistence type="predicted"/>
<dbReference type="PANTHER" id="PTHR36152:SF1">
    <property type="entry name" value="UBIQUITIN-LIKE DOMAIN-CONTAINING PROTEIN"/>
    <property type="match status" value="1"/>
</dbReference>
<sequence>MPVYLKMGALEGAVTAGPYKGWIEIDAYSWGFSVAVQTTVGAAGNRLSAGKVTPGDLHLVKRQDDTTTPFMLQALQGKNTDTATLAVTVQASESGEAKYIEYVMKNVICSSFSTSGSGQGGEPSENITLNFSSVEFNQFLKDEANNERAVRGGYDFTKAAKV</sequence>
<dbReference type="InterPro" id="IPR053165">
    <property type="entry name" value="HSI-I_assembly_Hcp1"/>
</dbReference>
<dbReference type="AlphaFoldDB" id="A0A1I6M2C0"/>
<dbReference type="InterPro" id="IPR036624">
    <property type="entry name" value="Hcp1-lik_sf"/>
</dbReference>
<dbReference type="SUPFAM" id="SSF141452">
    <property type="entry name" value="Hcp1-like"/>
    <property type="match status" value="1"/>
</dbReference>
<dbReference type="Gene3D" id="2.30.110.20">
    <property type="entry name" value="Hcp1-like"/>
    <property type="match status" value="1"/>
</dbReference>
<dbReference type="Pfam" id="PF05638">
    <property type="entry name" value="T6SS_HCP"/>
    <property type="match status" value="1"/>
</dbReference>
<name>A0A1I6M2C0_9SPHN</name>
<dbReference type="RefSeq" id="WP_165611332.1">
    <property type="nucleotide sequence ID" value="NZ_FOZG01000003.1"/>
</dbReference>
<organism evidence="1 2">
    <name type="scientific">Sphingomonas jatrophae</name>
    <dbReference type="NCBI Taxonomy" id="1166337"/>
    <lineage>
        <taxon>Bacteria</taxon>
        <taxon>Pseudomonadati</taxon>
        <taxon>Pseudomonadota</taxon>
        <taxon>Alphaproteobacteria</taxon>
        <taxon>Sphingomonadales</taxon>
        <taxon>Sphingomonadaceae</taxon>
        <taxon>Sphingomonas</taxon>
    </lineage>
</organism>
<reference evidence="1 2" key="1">
    <citation type="submission" date="2016-10" db="EMBL/GenBank/DDBJ databases">
        <authorList>
            <person name="de Groot N.N."/>
        </authorList>
    </citation>
    <scope>NUCLEOTIDE SEQUENCE [LARGE SCALE GENOMIC DNA]</scope>
    <source>
        <strain evidence="1 2">S5-249</strain>
    </source>
</reference>
<dbReference type="EMBL" id="FOZG01000003">
    <property type="protein sequence ID" value="SFS09813.1"/>
    <property type="molecule type" value="Genomic_DNA"/>
</dbReference>
<evidence type="ECO:0000313" key="2">
    <source>
        <dbReference type="Proteomes" id="UP000198824"/>
    </source>
</evidence>
<evidence type="ECO:0000313" key="1">
    <source>
        <dbReference type="EMBL" id="SFS09813.1"/>
    </source>
</evidence>
<dbReference type="PANTHER" id="PTHR36152">
    <property type="entry name" value="CYTOPLASMIC PROTEIN-RELATED"/>
    <property type="match status" value="1"/>
</dbReference>